<dbReference type="Gene3D" id="1.10.150.240">
    <property type="entry name" value="Putative phosphatase, domain 2"/>
    <property type="match status" value="1"/>
</dbReference>
<dbReference type="CDD" id="cd07526">
    <property type="entry name" value="HAD_BPGM_like"/>
    <property type="match status" value="1"/>
</dbReference>
<proteinExistence type="inferred from homology"/>
<dbReference type="PANTHER" id="PTHR46193:SF10">
    <property type="entry name" value="6-PHOSPHOGLUCONATE PHOSPHATASE"/>
    <property type="match status" value="1"/>
</dbReference>
<dbReference type="SFLD" id="SFLDS00003">
    <property type="entry name" value="Haloacid_Dehalogenase"/>
    <property type="match status" value="1"/>
</dbReference>
<dbReference type="Pfam" id="PF00702">
    <property type="entry name" value="Hydrolase"/>
    <property type="match status" value="1"/>
</dbReference>
<dbReference type="NCBIfam" id="TIGR01509">
    <property type="entry name" value="HAD-SF-IA-v3"/>
    <property type="match status" value="1"/>
</dbReference>
<evidence type="ECO:0000256" key="3">
    <source>
        <dbReference type="ARBA" id="ARBA00022723"/>
    </source>
</evidence>
<evidence type="ECO:0000256" key="1">
    <source>
        <dbReference type="ARBA" id="ARBA00001946"/>
    </source>
</evidence>
<organism evidence="5 6">
    <name type="scientific">Subsaximicrobium wynnwilliamsii</name>
    <dbReference type="NCBI Taxonomy" id="291179"/>
    <lineage>
        <taxon>Bacteria</taxon>
        <taxon>Pseudomonadati</taxon>
        <taxon>Bacteroidota</taxon>
        <taxon>Flavobacteriia</taxon>
        <taxon>Flavobacteriales</taxon>
        <taxon>Flavobacteriaceae</taxon>
        <taxon>Subsaximicrobium</taxon>
    </lineage>
</organism>
<evidence type="ECO:0000256" key="4">
    <source>
        <dbReference type="ARBA" id="ARBA00022842"/>
    </source>
</evidence>
<dbReference type="Gene3D" id="3.40.50.1000">
    <property type="entry name" value="HAD superfamily/HAD-like"/>
    <property type="match status" value="1"/>
</dbReference>
<dbReference type="InterPro" id="IPR036412">
    <property type="entry name" value="HAD-like_sf"/>
</dbReference>
<evidence type="ECO:0000256" key="2">
    <source>
        <dbReference type="ARBA" id="ARBA00006171"/>
    </source>
</evidence>
<comment type="cofactor">
    <cofactor evidence="1">
        <name>Mg(2+)</name>
        <dbReference type="ChEBI" id="CHEBI:18420"/>
    </cofactor>
</comment>
<evidence type="ECO:0000313" key="6">
    <source>
        <dbReference type="Proteomes" id="UP000321578"/>
    </source>
</evidence>
<keyword evidence="6" id="KW-1185">Reference proteome</keyword>
<evidence type="ECO:0000313" key="5">
    <source>
        <dbReference type="EMBL" id="TXD88566.1"/>
    </source>
</evidence>
<dbReference type="AlphaFoldDB" id="A0A5C6ZH15"/>
<dbReference type="OrthoDB" id="9797743at2"/>
<dbReference type="SUPFAM" id="SSF56784">
    <property type="entry name" value="HAD-like"/>
    <property type="match status" value="1"/>
</dbReference>
<keyword evidence="4" id="KW-0460">Magnesium</keyword>
<dbReference type="InterPro" id="IPR023214">
    <property type="entry name" value="HAD_sf"/>
</dbReference>
<gene>
    <name evidence="5" type="ORF">ESY86_12565</name>
</gene>
<dbReference type="GO" id="GO:0046872">
    <property type="term" value="F:metal ion binding"/>
    <property type="evidence" value="ECO:0007669"/>
    <property type="project" value="UniProtKB-KW"/>
</dbReference>
<sequence>MSIKKPKYKCIIFDCDGVLVDSEAIGNQVLVDMANGLGANIDLDYALTHFKGGSMNSGIEKISKLISEPMPANFEAQYREQSFENFKKHIQPIEGVVNIIKQLNLPFCVASSGPESKIRLNLEHTGLLPYFEGNIFSCYTIQKWKPDPAIYLWAAKTMGFKPEECAVIEDSLPGVTAAKAGGFPVLGYAAHDFNNELEGNADVVFQDMKDLEHLL</sequence>
<comment type="similarity">
    <text evidence="2">Belongs to the HAD-like hydrolase superfamily. CbbY/CbbZ/Gph/YieH family.</text>
</comment>
<keyword evidence="3" id="KW-0479">Metal-binding</keyword>
<dbReference type="PANTHER" id="PTHR46193">
    <property type="entry name" value="6-PHOSPHOGLUCONATE PHOSPHATASE"/>
    <property type="match status" value="1"/>
</dbReference>
<dbReference type="GO" id="GO:0016787">
    <property type="term" value="F:hydrolase activity"/>
    <property type="evidence" value="ECO:0007669"/>
    <property type="project" value="UniProtKB-KW"/>
</dbReference>
<name>A0A5C6ZH15_9FLAO</name>
<dbReference type="InterPro" id="IPR023198">
    <property type="entry name" value="PGP-like_dom2"/>
</dbReference>
<comment type="caution">
    <text evidence="5">The sequence shown here is derived from an EMBL/GenBank/DDBJ whole genome shotgun (WGS) entry which is preliminary data.</text>
</comment>
<dbReference type="InterPro" id="IPR051600">
    <property type="entry name" value="Beta-PGM-like"/>
</dbReference>
<protein>
    <submittedName>
        <fullName evidence="5">HAD family hydrolase</fullName>
    </submittedName>
</protein>
<dbReference type="SFLD" id="SFLDG01129">
    <property type="entry name" value="C1.5:_HAD__Beta-PGM__Phosphata"/>
    <property type="match status" value="1"/>
</dbReference>
<dbReference type="RefSeq" id="WP_147086950.1">
    <property type="nucleotide sequence ID" value="NZ_VORM01000013.1"/>
</dbReference>
<dbReference type="Proteomes" id="UP000321578">
    <property type="component" value="Unassembled WGS sequence"/>
</dbReference>
<dbReference type="InterPro" id="IPR006439">
    <property type="entry name" value="HAD-SF_hydro_IA"/>
</dbReference>
<dbReference type="PRINTS" id="PR00413">
    <property type="entry name" value="HADHALOGNASE"/>
</dbReference>
<dbReference type="EMBL" id="VORO01000013">
    <property type="protein sequence ID" value="TXD88566.1"/>
    <property type="molecule type" value="Genomic_DNA"/>
</dbReference>
<reference evidence="5 6" key="1">
    <citation type="submission" date="2019-08" db="EMBL/GenBank/DDBJ databases">
        <title>Genomes of Subsaximicrobium wynnwilliamsii strains.</title>
        <authorList>
            <person name="Bowman J.P."/>
        </authorList>
    </citation>
    <scope>NUCLEOTIDE SEQUENCE [LARGE SCALE GENOMIC DNA]</scope>
    <source>
        <strain evidence="5 6">2-80-2</strain>
    </source>
</reference>
<keyword evidence="5" id="KW-0378">Hydrolase</keyword>
<accession>A0A5C6ZH15</accession>